<evidence type="ECO:0000313" key="2">
    <source>
        <dbReference type="Proteomes" id="UP000471648"/>
    </source>
</evidence>
<evidence type="ECO:0000313" key="1">
    <source>
        <dbReference type="EMBL" id="NEB67323.1"/>
    </source>
</evidence>
<comment type="caution">
    <text evidence="1">The sequence shown here is derived from an EMBL/GenBank/DDBJ whole genome shotgun (WGS) entry which is preliminary data.</text>
</comment>
<organism evidence="1 2">
    <name type="scientific">Streptomyces microflavus</name>
    <name type="common">Streptomyces lipmanii</name>
    <dbReference type="NCBI Taxonomy" id="1919"/>
    <lineage>
        <taxon>Bacteria</taxon>
        <taxon>Bacillati</taxon>
        <taxon>Actinomycetota</taxon>
        <taxon>Actinomycetes</taxon>
        <taxon>Kitasatosporales</taxon>
        <taxon>Streptomycetaceae</taxon>
        <taxon>Streptomyces</taxon>
    </lineage>
</organism>
<proteinExistence type="predicted"/>
<dbReference type="Proteomes" id="UP000471648">
    <property type="component" value="Unassembled WGS sequence"/>
</dbReference>
<dbReference type="AlphaFoldDB" id="A0A6N9V3U4"/>
<protein>
    <submittedName>
        <fullName evidence="1">Uncharacterized protein</fullName>
    </submittedName>
</protein>
<name>A0A6N9V3U4_STRMI</name>
<sequence length="220" mass="23457">MIVMQPVLEIYVPDGFDLWPAAEVEPFDFLPLGGGLSPDEVGTAVARIAGCNDIDPDGDRPPRPAAALDSFLHGLLTFDSLFAAGGLRVTDTSTGVAFLPGCCDGLEDWRDWHRFADGGKLLGFGHEPMSPVAERFGDTVRLTVDSEQSASPVIELPTAELRNLLTGVERDLGDFLTLAADWASRQLPGRSAPVTAALARALDLPAPGPSPQGQYFSRRS</sequence>
<accession>A0A6N9V3U4</accession>
<reference evidence="1 2" key="1">
    <citation type="submission" date="2020-01" db="EMBL/GenBank/DDBJ databases">
        <title>Insect and environment-associated Actinomycetes.</title>
        <authorList>
            <person name="Currrie C."/>
            <person name="Chevrette M."/>
            <person name="Carlson C."/>
            <person name="Stubbendieck R."/>
            <person name="Wendt-Pienkowski E."/>
        </authorList>
    </citation>
    <scope>NUCLEOTIDE SEQUENCE [LARGE SCALE GENOMIC DNA]</scope>
    <source>
        <strain evidence="1 2">SID14438</strain>
    </source>
</reference>
<dbReference type="RefSeq" id="WP_164356961.1">
    <property type="nucleotide sequence ID" value="NZ_JAAGME010000383.1"/>
</dbReference>
<gene>
    <name evidence="1" type="ORF">G3I39_09720</name>
</gene>
<dbReference type="EMBL" id="JAAGME010000383">
    <property type="protein sequence ID" value="NEB67323.1"/>
    <property type="molecule type" value="Genomic_DNA"/>
</dbReference>